<keyword evidence="1" id="KW-0863">Zinc-finger</keyword>
<evidence type="ECO:0000256" key="1">
    <source>
        <dbReference type="PROSITE-ProRule" id="PRU00024"/>
    </source>
</evidence>
<dbReference type="PROSITE" id="PS50119">
    <property type="entry name" value="ZF_BBOX"/>
    <property type="match status" value="1"/>
</dbReference>
<accession>A0A8W8LGD5</accession>
<feature type="domain" description="B box-type" evidence="2">
    <location>
        <begin position="136"/>
        <end position="178"/>
    </location>
</feature>
<organism evidence="3 4">
    <name type="scientific">Magallana gigas</name>
    <name type="common">Pacific oyster</name>
    <name type="synonym">Crassostrea gigas</name>
    <dbReference type="NCBI Taxonomy" id="29159"/>
    <lineage>
        <taxon>Eukaryota</taxon>
        <taxon>Metazoa</taxon>
        <taxon>Spiralia</taxon>
        <taxon>Lophotrochozoa</taxon>
        <taxon>Mollusca</taxon>
        <taxon>Bivalvia</taxon>
        <taxon>Autobranchia</taxon>
        <taxon>Pteriomorphia</taxon>
        <taxon>Ostreida</taxon>
        <taxon>Ostreoidea</taxon>
        <taxon>Ostreidae</taxon>
        <taxon>Magallana</taxon>
    </lineage>
</organism>
<dbReference type="PANTHER" id="PTHR25462:SF296">
    <property type="entry name" value="MEIOTIC P26, ISOFORM F"/>
    <property type="match status" value="1"/>
</dbReference>
<dbReference type="SUPFAM" id="SSF63829">
    <property type="entry name" value="Calcium-dependent phosphotriesterase"/>
    <property type="match status" value="1"/>
</dbReference>
<protein>
    <recommendedName>
        <fullName evidence="2">B box-type domain-containing protein</fullName>
    </recommendedName>
</protein>
<evidence type="ECO:0000313" key="3">
    <source>
        <dbReference type="EnsemblMetazoa" id="G27394.1:cds"/>
    </source>
</evidence>
<reference evidence="3" key="1">
    <citation type="submission" date="2022-08" db="UniProtKB">
        <authorList>
            <consortium name="EnsemblMetazoa"/>
        </authorList>
    </citation>
    <scope>IDENTIFICATION</scope>
    <source>
        <strain evidence="3">05x7-T-G4-1.051#20</strain>
    </source>
</reference>
<dbReference type="Gene3D" id="3.30.160.60">
    <property type="entry name" value="Classic Zinc Finger"/>
    <property type="match status" value="1"/>
</dbReference>
<dbReference type="EnsemblMetazoa" id="G27394.1">
    <property type="protein sequence ID" value="G27394.1:cds"/>
    <property type="gene ID" value="G27394"/>
</dbReference>
<evidence type="ECO:0000313" key="4">
    <source>
        <dbReference type="Proteomes" id="UP000005408"/>
    </source>
</evidence>
<proteinExistence type="predicted"/>
<keyword evidence="1" id="KW-0479">Metal-binding</keyword>
<dbReference type="GO" id="GO:0008270">
    <property type="term" value="F:zinc ion binding"/>
    <property type="evidence" value="ECO:0007669"/>
    <property type="project" value="UniProtKB-KW"/>
</dbReference>
<keyword evidence="4" id="KW-1185">Reference proteome</keyword>
<evidence type="ECO:0000259" key="2">
    <source>
        <dbReference type="PROSITE" id="PS50119"/>
    </source>
</evidence>
<keyword evidence="1" id="KW-0862">Zinc</keyword>
<dbReference type="Gene3D" id="2.120.10.30">
    <property type="entry name" value="TolB, C-terminal domain"/>
    <property type="match status" value="1"/>
</dbReference>
<sequence length="649" mass="74367">MENREEIENIHLQNVLQGLKEKISKYASLQEEKGIQILARFMKFALEIKKTYNAIVESSKGSLILTFTFSSKKGYDLYKEDLERGIIGQKILQLVLYPPYLASFDLQAEDLVVCLNGQKLTQDSGDNDESIHNKSPNREACADHPDHYYMMACQQCQLPVCVQCMESSEHKDHDLNDLGASLRKRIAEDYKNIQQGIRSQNQLWLEKKRLALEVKEIQSRMTAKYHALKQLLEEVFQQHLNDIERFQESQSDIIGKKINDTDQYISLLMKNFKEISESLPAKALIQLKSCSLKKDLFQPSEIDNLKFDENDTKLSDINDLFGILNIPKIPRSESGIELDKIDDSELVDEVSNVEEVKDMKLAIIEVPPGVSNFEYTGQQQIKLTLATSFSLSRTASHVSPVSSNRAWVSDFYGDLYLSDDIGYKHYQLKTLSGGSGSHTVTKEGELIFINPDKEIMKISKDFEKEDLNIRLPYSMIPSCVYSSHFNADLLIGMWSKISGMGTWLRISETSKEESYPLQYYEDKLLYEYPQYITENNNHDVIVCDSSKEALVVTNFWGDLRFCYKGHPKKLGFEPNGICTDSWAHILVSDLASNSVQVIDKNGHFLFPLLISSYGFERPFCLNLTQDTLWVGIQSYPLMLVYDVQYDDQK</sequence>
<dbReference type="InterPro" id="IPR011042">
    <property type="entry name" value="6-blade_b-propeller_TolB-like"/>
</dbReference>
<dbReference type="SUPFAM" id="SSF57845">
    <property type="entry name" value="B-box zinc-binding domain"/>
    <property type="match status" value="1"/>
</dbReference>
<dbReference type="AlphaFoldDB" id="A0A8W8LGD5"/>
<name>A0A8W8LGD5_MAGGI</name>
<dbReference type="Pfam" id="PF00643">
    <property type="entry name" value="zf-B_box"/>
    <property type="match status" value="1"/>
</dbReference>
<dbReference type="CDD" id="cd19756">
    <property type="entry name" value="Bbox2"/>
    <property type="match status" value="1"/>
</dbReference>
<dbReference type="InterPro" id="IPR000315">
    <property type="entry name" value="Znf_B-box"/>
</dbReference>
<dbReference type="InterPro" id="IPR047153">
    <property type="entry name" value="TRIM45/56/19-like"/>
</dbReference>
<dbReference type="Proteomes" id="UP000005408">
    <property type="component" value="Unassembled WGS sequence"/>
</dbReference>
<dbReference type="PANTHER" id="PTHR25462">
    <property type="entry name" value="BONUS, ISOFORM C-RELATED"/>
    <property type="match status" value="1"/>
</dbReference>